<accession>A0ABY9XHS5</accession>
<evidence type="ECO:0000313" key="2">
    <source>
        <dbReference type="Proteomes" id="UP001300348"/>
    </source>
</evidence>
<organism evidence="1 2">
    <name type="scientific">Xenorhabdus griffiniae</name>
    <dbReference type="NCBI Taxonomy" id="351672"/>
    <lineage>
        <taxon>Bacteria</taxon>
        <taxon>Pseudomonadati</taxon>
        <taxon>Pseudomonadota</taxon>
        <taxon>Gammaproteobacteria</taxon>
        <taxon>Enterobacterales</taxon>
        <taxon>Morganellaceae</taxon>
        <taxon>Xenorhabdus</taxon>
    </lineage>
</organism>
<evidence type="ECO:0000313" key="1">
    <source>
        <dbReference type="EMBL" id="WNH02145.1"/>
    </source>
</evidence>
<proteinExistence type="predicted"/>
<reference evidence="1 2" key="1">
    <citation type="journal article" date="2023" name="Access Microbiol">
        <title>The genome of a steinernematid-associated Pseudomonas piscis bacterium encodes the biosynthesis of insect toxins.</title>
        <authorList>
            <person name="Awori R.M."/>
            <person name="Hendre P."/>
            <person name="Amugune N.O."/>
        </authorList>
    </citation>
    <scope>NUCLEOTIDE SEQUENCE [LARGE SCALE GENOMIC DNA]</scope>
    <source>
        <strain evidence="1 2">97</strain>
    </source>
</reference>
<gene>
    <name evidence="1" type="ORF">QL112_020780</name>
</gene>
<dbReference type="Proteomes" id="UP001300348">
    <property type="component" value="Chromosome"/>
</dbReference>
<name>A0ABY9XHS5_9GAMM</name>
<dbReference type="GeneID" id="88858046"/>
<dbReference type="RefSeq" id="WP_189761031.1">
    <property type="nucleotide sequence ID" value="NZ_CAWPOC010000043.1"/>
</dbReference>
<sequence length="575" mass="65887">MKKQNNRKSKKRNNRIAAINKNTSHHIQTIDNFISYCNKLTINAEITKNFDADYYFCKAIIAREEKQFQLERQSIINLLMFTDDSPSELINGVLSGHLKPEFSENTKKILSSRKITTTNIHPYIQLITSFILSGTKQQIQPYFNCLMGKSANIIADFPQVDIDKVSDTNLMIFYDFTHRILIDDSSNLTTLEKLTTFIFNRVSENACESLLFFVSYFRLKNNDAIGAIEAARQYLDAESLPVSTTHYLTTLAWNTALAAIRIADIDEAEFWLDYIEDKEKYNEIKESIESVIEKSQAKVNHPLNPENVPPEDIDEIDTVDLITLCAFLDGCGDDWGLKELKRAGKYIYPSESLTIRAFKLLALKGIVKIPQITFNSIPDKYLSDFDTIVSNYKFHTNIIGVSDTKKIALKILLEEIERRDDRFEASLNVWKEISIGYFYSAMEYYLNNVKDNWAIDFTLNEKTAERISSSGLSAKEFTSIAQSAIRYVAGKHQVDNEKINKRTCNSLIASINRNFDWIAAGQYLSKLFPRGEKTPVLSSEKILEKICNLTPEEIYDLSPDIARCYGIDFTDEDEF</sequence>
<dbReference type="EMBL" id="CP133647">
    <property type="protein sequence ID" value="WNH02145.1"/>
    <property type="molecule type" value="Genomic_DNA"/>
</dbReference>
<protein>
    <submittedName>
        <fullName evidence="1">Uncharacterized protein</fullName>
    </submittedName>
</protein>
<keyword evidence="2" id="KW-1185">Reference proteome</keyword>